<name>A0A7J6M6E0_PEROL</name>
<feature type="non-terminal residue" evidence="5">
    <location>
        <position position="837"/>
    </location>
</feature>
<keyword evidence="4" id="KW-0175">Coiled coil</keyword>
<sequence>VPNEEVLNEVVAAGRDAGLLVSTIRDAGRTQIAAGSKTVAAFGPGGCSLMSRQQSSSAAVATGKSCCLEDRSLDQVLAMAERQLSTAPVRHESLSPMVLASRVAALDDAFGWLVDHLPTMRPLLCLIKGEYDSCIRRLCRSLEVAALAANRLDLVDVEMAVKLEHVRSQHDLVVEELKAQLKKLGARGKDMKELVGQKAEELKTKDSELERLRREKYRQHRQNYDLVKGHNRLMAELTATAEREQNVASECIRLSHEVKHHEQQARSTEEQIQDTEAGMVTAEVHSRLVEEKNVALRELEDIRKKYSSLSVEYKNLSRSYAAVAGKGHGQIPRPDGTDDGSICRPLTPRPVWEDAAGVVDWQLEAAEDSDICRADDDDDHDQPQSAAGADMMHLVASVSRKSSLSLGRTLLSELERREAEGLRIMHAYGGAAALLGCRILRHYKAILEAGPPTARSGVRPFQDIAGELQPWGEALTATVLNTAVSALARELGEDGTLGLSDEEVIVMISEFATDEPPSSCRNMSLSTTSVWEFLYGVATIYASRKTHESTFVAAILKAVVKQSSIYTGSSGLLDRWNLALGECLRNPSISGTASTRTMKDTWAILQSSLWSLVLSIMFVVRREVISMTGVTPLMLAMTMLIREEITVWALVDNCHLPRDICAAFDRGAASTGPSQSPCCTKRDLFFGLQELIPWKNTNRWQDLQQYVPAGGPDTLIDYYSLFQPDKDVSFSARSVTSPLTLGLRLQHLDEHRERVDFLRSSLSRVATDGRITYGDTVAIVSANPAFSSITTELIRAAFVEGKEEQSSAMVPSKASIEIDVLLSRLLASTILPATTAG</sequence>
<dbReference type="Gene3D" id="3.40.1490.10">
    <property type="entry name" value="Bit1"/>
    <property type="match status" value="1"/>
</dbReference>
<dbReference type="AlphaFoldDB" id="A0A7J6M6E0"/>
<protein>
    <recommendedName>
        <fullName evidence="1">peptidyl-tRNA hydrolase</fullName>
        <ecNumber evidence="1">3.1.1.29</ecNumber>
    </recommendedName>
</protein>
<proteinExistence type="predicted"/>
<feature type="coiled-coil region" evidence="4">
    <location>
        <begin position="174"/>
        <end position="215"/>
    </location>
</feature>
<dbReference type="Proteomes" id="UP000570595">
    <property type="component" value="Unassembled WGS sequence"/>
</dbReference>
<gene>
    <name evidence="5" type="primary">PTH2_2</name>
    <name evidence="5" type="ORF">FOZ61_009450</name>
</gene>
<evidence type="ECO:0000256" key="1">
    <source>
        <dbReference type="ARBA" id="ARBA00013260"/>
    </source>
</evidence>
<organism evidence="5 6">
    <name type="scientific">Perkinsus olseni</name>
    <name type="common">Perkinsus atlanticus</name>
    <dbReference type="NCBI Taxonomy" id="32597"/>
    <lineage>
        <taxon>Eukaryota</taxon>
        <taxon>Sar</taxon>
        <taxon>Alveolata</taxon>
        <taxon>Perkinsozoa</taxon>
        <taxon>Perkinsea</taxon>
        <taxon>Perkinsida</taxon>
        <taxon>Perkinsidae</taxon>
        <taxon>Perkinsus</taxon>
    </lineage>
</organism>
<dbReference type="EMBL" id="JABAHT010000069">
    <property type="protein sequence ID" value="KAF4666651.1"/>
    <property type="molecule type" value="Genomic_DNA"/>
</dbReference>
<comment type="caution">
    <text evidence="5">The sequence shown here is derived from an EMBL/GenBank/DDBJ whole genome shotgun (WGS) entry which is preliminary data.</text>
</comment>
<evidence type="ECO:0000256" key="2">
    <source>
        <dbReference type="ARBA" id="ARBA00022801"/>
    </source>
</evidence>
<evidence type="ECO:0000256" key="3">
    <source>
        <dbReference type="ARBA" id="ARBA00048707"/>
    </source>
</evidence>
<reference evidence="5 6" key="1">
    <citation type="submission" date="2020-04" db="EMBL/GenBank/DDBJ databases">
        <title>Perkinsus olseni comparative genomics.</title>
        <authorList>
            <person name="Bogema D.R."/>
        </authorList>
    </citation>
    <scope>NUCLEOTIDE SEQUENCE [LARGE SCALE GENOMIC DNA]</scope>
    <source>
        <strain evidence="5">ATCC PRA-179</strain>
    </source>
</reference>
<dbReference type="GO" id="GO:0004045">
    <property type="term" value="F:peptidyl-tRNA hydrolase activity"/>
    <property type="evidence" value="ECO:0007669"/>
    <property type="project" value="UniProtKB-EC"/>
</dbReference>
<evidence type="ECO:0000313" key="6">
    <source>
        <dbReference type="Proteomes" id="UP000570595"/>
    </source>
</evidence>
<dbReference type="InterPro" id="IPR023476">
    <property type="entry name" value="Pep_tRNA_hydro_II_dom_sf"/>
</dbReference>
<dbReference type="OrthoDB" id="1733656at2759"/>
<evidence type="ECO:0000256" key="4">
    <source>
        <dbReference type="SAM" id="Coils"/>
    </source>
</evidence>
<keyword evidence="2" id="KW-0378">Hydrolase</keyword>
<dbReference type="EC" id="3.1.1.29" evidence="1"/>
<comment type="catalytic activity">
    <reaction evidence="3">
        <text>an N-acyl-L-alpha-aminoacyl-tRNA + H2O = an N-acyl-L-amino acid + a tRNA + H(+)</text>
        <dbReference type="Rhea" id="RHEA:54448"/>
        <dbReference type="Rhea" id="RHEA-COMP:10123"/>
        <dbReference type="Rhea" id="RHEA-COMP:13883"/>
        <dbReference type="ChEBI" id="CHEBI:15377"/>
        <dbReference type="ChEBI" id="CHEBI:15378"/>
        <dbReference type="ChEBI" id="CHEBI:59874"/>
        <dbReference type="ChEBI" id="CHEBI:78442"/>
        <dbReference type="ChEBI" id="CHEBI:138191"/>
        <dbReference type="EC" id="3.1.1.29"/>
    </reaction>
</comment>
<accession>A0A7J6M6E0</accession>
<dbReference type="Pfam" id="PF01981">
    <property type="entry name" value="PTH2"/>
    <property type="match status" value="1"/>
</dbReference>
<dbReference type="SUPFAM" id="SSF102462">
    <property type="entry name" value="Peptidyl-tRNA hydrolase II"/>
    <property type="match status" value="1"/>
</dbReference>
<dbReference type="InterPro" id="IPR002833">
    <property type="entry name" value="PTH2"/>
</dbReference>
<feature type="coiled-coil region" evidence="4">
    <location>
        <begin position="251"/>
        <end position="319"/>
    </location>
</feature>
<evidence type="ECO:0000313" key="5">
    <source>
        <dbReference type="EMBL" id="KAF4666651.1"/>
    </source>
</evidence>